<name>A0A5C7WQN2_METME</name>
<comment type="caution">
    <text evidence="1">The sequence shown here is derived from an EMBL/GenBank/DDBJ whole genome shotgun (WGS) entry which is preliminary data.</text>
</comment>
<dbReference type="PANTHER" id="PTHR47628:SF1">
    <property type="entry name" value="ALIPHATIC AMIDASE EXPRESSION-REGULATING PROTEIN"/>
    <property type="match status" value="1"/>
</dbReference>
<dbReference type="InterPro" id="IPR000709">
    <property type="entry name" value="Leu_Ile_Val-bd"/>
</dbReference>
<dbReference type="GO" id="GO:0006865">
    <property type="term" value="P:amino acid transport"/>
    <property type="evidence" value="ECO:0007669"/>
    <property type="project" value="InterPro"/>
</dbReference>
<dbReference type="Gene3D" id="3.40.50.2300">
    <property type="match status" value="2"/>
</dbReference>
<dbReference type="PANTHER" id="PTHR47628">
    <property type="match status" value="1"/>
</dbReference>
<organism evidence="1 2">
    <name type="scientific">Methylophilus methylotrophus</name>
    <name type="common">Bacterium W3A1</name>
    <dbReference type="NCBI Taxonomy" id="17"/>
    <lineage>
        <taxon>Bacteria</taxon>
        <taxon>Pseudomonadati</taxon>
        <taxon>Pseudomonadota</taxon>
        <taxon>Betaproteobacteria</taxon>
        <taxon>Nitrosomonadales</taxon>
        <taxon>Methylophilaceae</taxon>
        <taxon>Methylophilus</taxon>
    </lineage>
</organism>
<dbReference type="InterPro" id="IPR028082">
    <property type="entry name" value="Peripla_BP_I"/>
</dbReference>
<evidence type="ECO:0000313" key="2">
    <source>
        <dbReference type="Proteomes" id="UP000321374"/>
    </source>
</evidence>
<dbReference type="GO" id="GO:0033218">
    <property type="term" value="F:amide binding"/>
    <property type="evidence" value="ECO:0007669"/>
    <property type="project" value="InterPro"/>
</dbReference>
<dbReference type="Pfam" id="PF13433">
    <property type="entry name" value="Peripla_BP_5"/>
    <property type="match status" value="1"/>
</dbReference>
<dbReference type="SUPFAM" id="SSF53822">
    <property type="entry name" value="Periplasmic binding protein-like I"/>
    <property type="match status" value="1"/>
</dbReference>
<gene>
    <name evidence="1" type="ORF">E6Q51_00110</name>
</gene>
<dbReference type="Proteomes" id="UP000321374">
    <property type="component" value="Unassembled WGS sequence"/>
</dbReference>
<proteinExistence type="predicted"/>
<protein>
    <submittedName>
        <fullName evidence="1">Amino acid ABC transporter substrate-binding protein</fullName>
    </submittedName>
</protein>
<accession>A0A5C7WQN2</accession>
<dbReference type="EMBL" id="SSGG01000002">
    <property type="protein sequence ID" value="TXI38975.1"/>
    <property type="molecule type" value="Genomic_DNA"/>
</dbReference>
<dbReference type="InterPro" id="IPR039570">
    <property type="entry name" value="AmiC_PBP1"/>
</dbReference>
<reference evidence="1 2" key="1">
    <citation type="submission" date="2018-09" db="EMBL/GenBank/DDBJ databases">
        <title>Metagenome Assembled Genomes from an Advanced Water Purification Facility.</title>
        <authorList>
            <person name="Stamps B.W."/>
            <person name="Spear J.R."/>
        </authorList>
    </citation>
    <scope>NUCLEOTIDE SEQUENCE [LARGE SCALE GENOMIC DNA]</scope>
    <source>
        <strain evidence="1">Bin_42_2</strain>
    </source>
</reference>
<sequence>MQDHSIKVGVLYSQTGVVSAIGNSQLQGTLLAIDEVNAAGGINGRMIVPISYDTQSNPDLDAAFAEKLILEDKVKVIFGGYTSISRRAILPVVEKWNRLLFYPTMYEGFEFSNNVIYTGATPNQNIVQLVEYMTSNYGTRVYLVGSDYIFPYESNRIMKELLTQYEDGEVLGEVYLKLNASEDEFLPIIEDIKEKKPDFIFSTVVGETTAYLYKHYAQAGLNPQQMPIASLSTSEAEIAQMGAEAAAGHFTASPYFQSVDSQVNRECLANFRKKFGHGAIPNMNWEAAYFQVHLFAKAMAQSNDDDIEALLPYLLDSEFNAPQGLISIDPLSHHTNLNPRIGRANADGQFTIVRESSNQVYADPYLVTHTFEDVRLVSGRLGM</sequence>
<dbReference type="PRINTS" id="PR00337">
    <property type="entry name" value="LEUILEVALBP"/>
</dbReference>
<dbReference type="CDD" id="cd06357">
    <property type="entry name" value="PBP1_AmiC"/>
    <property type="match status" value="1"/>
</dbReference>
<evidence type="ECO:0000313" key="1">
    <source>
        <dbReference type="EMBL" id="TXI38975.1"/>
    </source>
</evidence>
<dbReference type="AlphaFoldDB" id="A0A5C7WQN2"/>